<dbReference type="PROSITE" id="PS50259">
    <property type="entry name" value="G_PROTEIN_RECEP_F3_4"/>
    <property type="match status" value="1"/>
</dbReference>
<dbReference type="FunFam" id="3.40.50.2300:FF:000145">
    <property type="entry name" value="Glutamate receptor, metabotropic"/>
    <property type="match status" value="1"/>
</dbReference>
<dbReference type="PRINTS" id="PR00593">
    <property type="entry name" value="MTABOTROPICR"/>
</dbReference>
<evidence type="ECO:0000259" key="13">
    <source>
        <dbReference type="PROSITE" id="PS50259"/>
    </source>
</evidence>
<name>A0A2T7PTI8_POMCA</name>
<dbReference type="SUPFAM" id="SSF53822">
    <property type="entry name" value="Periplasmic binding protein-like I"/>
    <property type="match status" value="1"/>
</dbReference>
<evidence type="ECO:0000256" key="7">
    <source>
        <dbReference type="ARBA" id="ARBA00023136"/>
    </source>
</evidence>
<dbReference type="GO" id="GO:0005886">
    <property type="term" value="C:plasma membrane"/>
    <property type="evidence" value="ECO:0007669"/>
    <property type="project" value="UniProtKB-SubCell"/>
</dbReference>
<dbReference type="AlphaFoldDB" id="A0A2T7PTI8"/>
<reference evidence="14 15" key="1">
    <citation type="submission" date="2018-04" db="EMBL/GenBank/DDBJ databases">
        <title>The genome of golden apple snail Pomacea canaliculata provides insight into stress tolerance and invasive adaptation.</title>
        <authorList>
            <person name="Liu C."/>
            <person name="Liu B."/>
            <person name="Ren Y."/>
            <person name="Zhang Y."/>
            <person name="Wang H."/>
            <person name="Li S."/>
            <person name="Jiang F."/>
            <person name="Yin L."/>
            <person name="Zhang G."/>
            <person name="Qian W."/>
            <person name="Fan W."/>
        </authorList>
    </citation>
    <scope>NUCLEOTIDE SEQUENCE [LARGE SCALE GENOMIC DNA]</scope>
    <source>
        <strain evidence="14">SZHN2017</strain>
        <tissue evidence="14">Muscle</tissue>
    </source>
</reference>
<keyword evidence="15" id="KW-1185">Reference proteome</keyword>
<proteinExistence type="inferred from homology"/>
<comment type="caution">
    <text evidence="14">The sequence shown here is derived from an EMBL/GenBank/DDBJ whole genome shotgun (WGS) entry which is preliminary data.</text>
</comment>
<keyword evidence="10" id="KW-0807">Transducer</keyword>
<dbReference type="Gene3D" id="2.10.50.30">
    <property type="entry name" value="GPCR, family 3, nine cysteines domain"/>
    <property type="match status" value="1"/>
</dbReference>
<comment type="subcellular location">
    <subcellularLocation>
        <location evidence="1">Cell membrane</location>
        <topology evidence="1">Multi-pass membrane protein</topology>
    </subcellularLocation>
</comment>
<dbReference type="Pfam" id="PF00003">
    <property type="entry name" value="7tm_3"/>
    <property type="match status" value="1"/>
</dbReference>
<dbReference type="GO" id="GO:0004930">
    <property type="term" value="F:G protein-coupled receptor activity"/>
    <property type="evidence" value="ECO:0007669"/>
    <property type="project" value="UniProtKB-KW"/>
</dbReference>
<feature type="transmembrane region" description="Helical" evidence="12">
    <location>
        <begin position="650"/>
        <end position="678"/>
    </location>
</feature>
<feature type="transmembrane region" description="Helical" evidence="12">
    <location>
        <begin position="496"/>
        <end position="523"/>
    </location>
</feature>
<evidence type="ECO:0000256" key="5">
    <source>
        <dbReference type="ARBA" id="ARBA00022989"/>
    </source>
</evidence>
<keyword evidence="9" id="KW-0325">Glycoprotein</keyword>
<evidence type="ECO:0000256" key="10">
    <source>
        <dbReference type="ARBA" id="ARBA00023224"/>
    </source>
</evidence>
<evidence type="ECO:0000256" key="4">
    <source>
        <dbReference type="ARBA" id="ARBA00022692"/>
    </source>
</evidence>
<dbReference type="InterPro" id="IPR028082">
    <property type="entry name" value="Peripla_BP_I"/>
</dbReference>
<evidence type="ECO:0000313" key="14">
    <source>
        <dbReference type="EMBL" id="PVD36700.1"/>
    </source>
</evidence>
<evidence type="ECO:0000256" key="3">
    <source>
        <dbReference type="ARBA" id="ARBA00022475"/>
    </source>
</evidence>
<keyword evidence="8" id="KW-0675">Receptor</keyword>
<dbReference type="FunFam" id="2.10.50.30:FF:000001">
    <property type="entry name" value="metabotropic glutamate receptor 1"/>
    <property type="match status" value="1"/>
</dbReference>
<feature type="transmembrane region" description="Helical" evidence="12">
    <location>
        <begin position="690"/>
        <end position="712"/>
    </location>
</feature>
<dbReference type="EMBL" id="PZQS01000002">
    <property type="protein sequence ID" value="PVD36700.1"/>
    <property type="molecule type" value="Genomic_DNA"/>
</dbReference>
<dbReference type="PANTHER" id="PTHR24060">
    <property type="entry name" value="METABOTROPIC GLUTAMATE RECEPTOR"/>
    <property type="match status" value="1"/>
</dbReference>
<accession>A0A2T7PTI8</accession>
<evidence type="ECO:0000256" key="12">
    <source>
        <dbReference type="SAM" id="Phobius"/>
    </source>
</evidence>
<dbReference type="Proteomes" id="UP000245119">
    <property type="component" value="Linkage Group LG2"/>
</dbReference>
<feature type="domain" description="G-protein coupled receptors family 3 profile" evidence="13">
    <location>
        <begin position="497"/>
        <end position="762"/>
    </location>
</feature>
<evidence type="ECO:0000256" key="2">
    <source>
        <dbReference type="ARBA" id="ARBA00007242"/>
    </source>
</evidence>
<keyword evidence="3" id="KW-1003">Cell membrane</keyword>
<dbReference type="CDD" id="cd15045">
    <property type="entry name" value="7tmC_mGluRs"/>
    <property type="match status" value="1"/>
</dbReference>
<dbReference type="InterPro" id="IPR038550">
    <property type="entry name" value="GPCR_3_9-Cys_sf"/>
</dbReference>
<feature type="transmembrane region" description="Helical" evidence="12">
    <location>
        <begin position="566"/>
        <end position="588"/>
    </location>
</feature>
<gene>
    <name evidence="14" type="ORF">C0Q70_03686</name>
</gene>
<evidence type="ECO:0000256" key="1">
    <source>
        <dbReference type="ARBA" id="ARBA00004651"/>
    </source>
</evidence>
<protein>
    <recommendedName>
        <fullName evidence="13">G-protein coupled receptors family 3 profile domain-containing protein</fullName>
    </recommendedName>
</protein>
<dbReference type="OrthoDB" id="425344at2759"/>
<dbReference type="InterPro" id="IPR000162">
    <property type="entry name" value="GPCR_3_mtglu_rcpt"/>
</dbReference>
<dbReference type="InterPro" id="IPR001828">
    <property type="entry name" value="ANF_lig-bd_rcpt"/>
</dbReference>
<feature type="compositionally biased region" description="Polar residues" evidence="11">
    <location>
        <begin position="809"/>
        <end position="819"/>
    </location>
</feature>
<sequence>MPRTEKSALRRLQQSWARGPDVDNADGVRRSITSIGGSSYKCPDGSQPENEVKIISGVLGAPSSVTSIQVHNLLKLFKIPQISFFSTSPDLSNRERFPYFLRTIPSDVYQAEAMVELVIRLGWKYVSVVYEESSYGILGFNEVEKLLKEKDICLATTEKLLKDSGQATDHGYDVIVDRLVKKTHARGVIIFASDQEVGELMKAVRRKRVTGRFAWIGSDGWGARGLAFKDNEEEVEGAITVQPLAEEVRGFRDYFFSLRPATNTRNPWWVEYWEQFFSCKYPGSTVTPFNRDYSRVCTGEEQISDDNGFEMEAQLQFVSDSVMAFAHAFKDMHHYYCGGKLGVCTAMTKFNGDLLKQYLLKVKFTGLSGQEFSFLPNGDGPSRYRILNFRRTSSGSYEWATIGYYKNGHMDLSSPPQFKVNETLHPESVCSKPCGRSQYMVPFPGDPCCWTCKDCTQYEYLVNKLKCEECPMGTVPSYNMTDCIPIPQKYLHYRDVIALAAMTFASLGIITTSFVIVVFLRYMDTPIVKASGRELCFVLLFGIFLCYAMTFLIVSKPSLYTCGAQMIGLGLCFSMCYSAILTKTNRIARIFRAGKRTTKRPKFISPESQLVICFSLVGGELIVSLVWLLISPPAAVPFYADRADHQLVCQAAVGFSYMIGFTYPILLVIVCTFYAILTRKIPEAFNESKHIGFTMYTTCIIWAAFVVIYLSTAHSMQIRTATVCFSISLSATVALICMFAPKMYVILLRPERNVRQSMLKATAASATSTSPGGGGGGTSSCNMEMTQRMYPSGSFSSAYSTSATQTHSNGNSVSTQTLDSVEREFDDDDVEL</sequence>
<evidence type="ECO:0000256" key="9">
    <source>
        <dbReference type="ARBA" id="ARBA00023180"/>
    </source>
</evidence>
<dbReference type="InterPro" id="IPR050726">
    <property type="entry name" value="mGluR"/>
</dbReference>
<evidence type="ECO:0000256" key="11">
    <source>
        <dbReference type="SAM" id="MobiDB-lite"/>
    </source>
</evidence>
<keyword evidence="7 12" id="KW-0472">Membrane</keyword>
<keyword evidence="6" id="KW-0297">G-protein coupled receptor</keyword>
<evidence type="ECO:0000256" key="8">
    <source>
        <dbReference type="ARBA" id="ARBA00023170"/>
    </source>
</evidence>
<comment type="similarity">
    <text evidence="2">Belongs to the G-protein coupled receptor 3 family.</text>
</comment>
<feature type="transmembrane region" description="Helical" evidence="12">
    <location>
        <begin position="535"/>
        <end position="554"/>
    </location>
</feature>
<feature type="compositionally biased region" description="Low complexity" evidence="11">
    <location>
        <begin position="793"/>
        <end position="808"/>
    </location>
</feature>
<feature type="region of interest" description="Disordered" evidence="11">
    <location>
        <begin position="793"/>
        <end position="832"/>
    </location>
</feature>
<dbReference type="PRINTS" id="PR00248">
    <property type="entry name" value="GPCRMGR"/>
</dbReference>
<dbReference type="PROSITE" id="PS00981">
    <property type="entry name" value="G_PROTEIN_RECEP_F3_3"/>
    <property type="match status" value="1"/>
</dbReference>
<organism evidence="14 15">
    <name type="scientific">Pomacea canaliculata</name>
    <name type="common">Golden apple snail</name>
    <dbReference type="NCBI Taxonomy" id="400727"/>
    <lineage>
        <taxon>Eukaryota</taxon>
        <taxon>Metazoa</taxon>
        <taxon>Spiralia</taxon>
        <taxon>Lophotrochozoa</taxon>
        <taxon>Mollusca</taxon>
        <taxon>Gastropoda</taxon>
        <taxon>Caenogastropoda</taxon>
        <taxon>Architaenioglossa</taxon>
        <taxon>Ampullarioidea</taxon>
        <taxon>Ampullariidae</taxon>
        <taxon>Pomacea</taxon>
    </lineage>
</organism>
<dbReference type="Pfam" id="PF01094">
    <property type="entry name" value="ANF_receptor"/>
    <property type="match status" value="1"/>
</dbReference>
<evidence type="ECO:0000313" key="15">
    <source>
        <dbReference type="Proteomes" id="UP000245119"/>
    </source>
</evidence>
<dbReference type="Gene3D" id="3.40.50.2300">
    <property type="match status" value="2"/>
</dbReference>
<keyword evidence="4 12" id="KW-0812">Transmembrane</keyword>
<dbReference type="InterPro" id="IPR017978">
    <property type="entry name" value="GPCR_3_C"/>
</dbReference>
<keyword evidence="5 12" id="KW-1133">Transmembrane helix</keyword>
<dbReference type="InterPro" id="IPR017979">
    <property type="entry name" value="GPCR_3_CS"/>
</dbReference>
<feature type="transmembrane region" description="Helical" evidence="12">
    <location>
        <begin position="609"/>
        <end position="630"/>
    </location>
</feature>
<dbReference type="InterPro" id="IPR000337">
    <property type="entry name" value="GPCR_3"/>
</dbReference>
<evidence type="ECO:0000256" key="6">
    <source>
        <dbReference type="ARBA" id="ARBA00023040"/>
    </source>
</evidence>
<feature type="transmembrane region" description="Helical" evidence="12">
    <location>
        <begin position="718"/>
        <end position="740"/>
    </location>
</feature>